<keyword evidence="5" id="KW-0378">Hydrolase</keyword>
<evidence type="ECO:0000256" key="2">
    <source>
        <dbReference type="ARBA" id="ARBA00006575"/>
    </source>
</evidence>
<feature type="non-terminal residue" evidence="8">
    <location>
        <position position="1"/>
    </location>
</feature>
<accession>A0AAV9HDQ9</accession>
<sequence length="145" mass="15616">APANSVLIDSCDCLGSWAGAIGTEFKTKYPNAYQAYKSHCEASTPAALLGTALLIQPGEGDPSHWVACLFVTKQGGAAHDPKDEILSNTESSMRGLLQHLHRQEVANKMSFSELRMPKITSATFGVPWLVTKAMLQRMVLSDGPV</sequence>
<feature type="non-terminal residue" evidence="8">
    <location>
        <position position="145"/>
    </location>
</feature>
<evidence type="ECO:0000256" key="1">
    <source>
        <dbReference type="ARBA" id="ARBA00002432"/>
    </source>
</evidence>
<dbReference type="PANTHER" id="PTHR12521:SF0">
    <property type="entry name" value="ADP-RIBOSE GLYCOHYDROLASE OARD1"/>
    <property type="match status" value="1"/>
</dbReference>
<evidence type="ECO:0000313" key="9">
    <source>
        <dbReference type="Proteomes" id="UP001321749"/>
    </source>
</evidence>
<reference evidence="8" key="2">
    <citation type="submission" date="2023-06" db="EMBL/GenBank/DDBJ databases">
        <authorList>
            <consortium name="Lawrence Berkeley National Laboratory"/>
            <person name="Mondo S.J."/>
            <person name="Hensen N."/>
            <person name="Bonometti L."/>
            <person name="Westerberg I."/>
            <person name="Brannstrom I.O."/>
            <person name="Guillou S."/>
            <person name="Cros-Aarteil S."/>
            <person name="Calhoun S."/>
            <person name="Haridas S."/>
            <person name="Kuo A."/>
            <person name="Pangilinan J."/>
            <person name="Riley R."/>
            <person name="Labutti K."/>
            <person name="Andreopoulos B."/>
            <person name="Lipzen A."/>
            <person name="Chen C."/>
            <person name="Yanf M."/>
            <person name="Daum C."/>
            <person name="Ng V."/>
            <person name="Clum A."/>
            <person name="Steindorff A."/>
            <person name="Ohm R."/>
            <person name="Martin F."/>
            <person name="Silar P."/>
            <person name="Natvig D."/>
            <person name="Lalanne C."/>
            <person name="Gautier V."/>
            <person name="Ament-Velasquez S.L."/>
            <person name="Kruys A."/>
            <person name="Hutchinson M.I."/>
            <person name="Powell A.J."/>
            <person name="Barry K."/>
            <person name="Miller A.N."/>
            <person name="Grigoriev I.V."/>
            <person name="Debuchy R."/>
            <person name="Gladieux P."/>
            <person name="Thoren M.H."/>
            <person name="Johannesson H."/>
        </authorList>
    </citation>
    <scope>NUCLEOTIDE SEQUENCE</scope>
    <source>
        <strain evidence="8">PSN324</strain>
    </source>
</reference>
<evidence type="ECO:0000256" key="5">
    <source>
        <dbReference type="ARBA" id="ARBA00022912"/>
    </source>
</evidence>
<dbReference type="EC" id="3.1.3.84" evidence="3"/>
<comment type="caution">
    <text evidence="8">The sequence shown here is derived from an EMBL/GenBank/DDBJ whole genome shotgun (WGS) entry which is preliminary data.</text>
</comment>
<dbReference type="InterPro" id="IPR043472">
    <property type="entry name" value="Macro_dom-like"/>
</dbReference>
<dbReference type="InterPro" id="IPR050892">
    <property type="entry name" value="ADP-ribose_metab_enzymes"/>
</dbReference>
<dbReference type="GO" id="GO:0140291">
    <property type="term" value="P:peptidyl-glutamate ADP-deribosylation"/>
    <property type="evidence" value="ECO:0007669"/>
    <property type="project" value="TreeGrafter"/>
</dbReference>
<comment type="function">
    <text evidence="1">Highly specific phosphatase involved in the metabolism of ADP-ribose 1''-phosphate (Appr1p) which is produced as a consequence of tRNA splicing.</text>
</comment>
<evidence type="ECO:0000256" key="4">
    <source>
        <dbReference type="ARBA" id="ARBA00019744"/>
    </source>
</evidence>
<dbReference type="Proteomes" id="UP001321749">
    <property type="component" value="Unassembled WGS sequence"/>
</dbReference>
<dbReference type="SUPFAM" id="SSF52949">
    <property type="entry name" value="Macro domain-like"/>
    <property type="match status" value="1"/>
</dbReference>
<keyword evidence="5" id="KW-0904">Protein phosphatase</keyword>
<dbReference type="GO" id="GO:0004721">
    <property type="term" value="F:phosphoprotein phosphatase activity"/>
    <property type="evidence" value="ECO:0007669"/>
    <property type="project" value="UniProtKB-KW"/>
</dbReference>
<keyword evidence="9" id="KW-1185">Reference proteome</keyword>
<protein>
    <recommendedName>
        <fullName evidence="4">ADP-ribose 1''-phosphate phosphatase</fullName>
        <ecNumber evidence="3">3.1.3.84</ecNumber>
    </recommendedName>
</protein>
<gene>
    <name evidence="8" type="ORF">QBC42DRAFT_142872</name>
</gene>
<evidence type="ECO:0000259" key="7">
    <source>
        <dbReference type="Pfam" id="PF01661"/>
    </source>
</evidence>
<dbReference type="AlphaFoldDB" id="A0AAV9HDQ9"/>
<evidence type="ECO:0000256" key="3">
    <source>
        <dbReference type="ARBA" id="ARBA00012983"/>
    </source>
</evidence>
<feature type="domain" description="Macro" evidence="7">
    <location>
        <begin position="10"/>
        <end position="130"/>
    </location>
</feature>
<dbReference type="Pfam" id="PF01661">
    <property type="entry name" value="Macro"/>
    <property type="match status" value="1"/>
</dbReference>
<reference evidence="8" key="1">
    <citation type="journal article" date="2023" name="Mol. Phylogenet. Evol.">
        <title>Genome-scale phylogeny and comparative genomics of the fungal order Sordariales.</title>
        <authorList>
            <person name="Hensen N."/>
            <person name="Bonometti L."/>
            <person name="Westerberg I."/>
            <person name="Brannstrom I.O."/>
            <person name="Guillou S."/>
            <person name="Cros-Aarteil S."/>
            <person name="Calhoun S."/>
            <person name="Haridas S."/>
            <person name="Kuo A."/>
            <person name="Mondo S."/>
            <person name="Pangilinan J."/>
            <person name="Riley R."/>
            <person name="LaButti K."/>
            <person name="Andreopoulos B."/>
            <person name="Lipzen A."/>
            <person name="Chen C."/>
            <person name="Yan M."/>
            <person name="Daum C."/>
            <person name="Ng V."/>
            <person name="Clum A."/>
            <person name="Steindorff A."/>
            <person name="Ohm R.A."/>
            <person name="Martin F."/>
            <person name="Silar P."/>
            <person name="Natvig D.O."/>
            <person name="Lalanne C."/>
            <person name="Gautier V."/>
            <person name="Ament-Velasquez S.L."/>
            <person name="Kruys A."/>
            <person name="Hutchinson M.I."/>
            <person name="Powell A.J."/>
            <person name="Barry K."/>
            <person name="Miller A.N."/>
            <person name="Grigoriev I.V."/>
            <person name="Debuchy R."/>
            <person name="Gladieux P."/>
            <person name="Hiltunen Thoren M."/>
            <person name="Johannesson H."/>
        </authorList>
    </citation>
    <scope>NUCLEOTIDE SEQUENCE</scope>
    <source>
        <strain evidence="8">PSN324</strain>
    </source>
</reference>
<evidence type="ECO:0000313" key="8">
    <source>
        <dbReference type="EMBL" id="KAK4457582.1"/>
    </source>
</evidence>
<dbReference type="PANTHER" id="PTHR12521">
    <property type="entry name" value="PROTEIN C6ORF130"/>
    <property type="match status" value="1"/>
</dbReference>
<organism evidence="8 9">
    <name type="scientific">Cladorrhinum samala</name>
    <dbReference type="NCBI Taxonomy" id="585594"/>
    <lineage>
        <taxon>Eukaryota</taxon>
        <taxon>Fungi</taxon>
        <taxon>Dikarya</taxon>
        <taxon>Ascomycota</taxon>
        <taxon>Pezizomycotina</taxon>
        <taxon>Sordariomycetes</taxon>
        <taxon>Sordariomycetidae</taxon>
        <taxon>Sordariales</taxon>
        <taxon>Podosporaceae</taxon>
        <taxon>Cladorrhinum</taxon>
    </lineage>
</organism>
<evidence type="ECO:0000256" key="6">
    <source>
        <dbReference type="ARBA" id="ARBA00034427"/>
    </source>
</evidence>
<proteinExistence type="inferred from homology"/>
<dbReference type="Gene3D" id="3.40.220.10">
    <property type="entry name" value="Leucine Aminopeptidase, subunit E, domain 1"/>
    <property type="match status" value="1"/>
</dbReference>
<dbReference type="InterPro" id="IPR002589">
    <property type="entry name" value="Macro_dom"/>
</dbReference>
<dbReference type="EMBL" id="MU865107">
    <property type="protein sequence ID" value="KAK4457582.1"/>
    <property type="molecule type" value="Genomic_DNA"/>
</dbReference>
<comment type="similarity">
    <text evidence="2">Belongs to the POA1 family.</text>
</comment>
<name>A0AAV9HDQ9_9PEZI</name>
<comment type="catalytic activity">
    <reaction evidence="6">
        <text>ADP-alpha-D-ribose 1''-phosphate + H2O = ADP-D-ribose + phosphate</text>
        <dbReference type="Rhea" id="RHEA:25029"/>
        <dbReference type="ChEBI" id="CHEBI:15377"/>
        <dbReference type="ChEBI" id="CHEBI:43474"/>
        <dbReference type="ChEBI" id="CHEBI:57967"/>
        <dbReference type="ChEBI" id="CHEBI:58753"/>
        <dbReference type="EC" id="3.1.3.84"/>
    </reaction>
</comment>